<dbReference type="Proteomes" id="UP000272136">
    <property type="component" value="Chromosome 2"/>
</dbReference>
<proteinExistence type="predicted"/>
<dbReference type="EMBL" id="CP033138">
    <property type="protein sequence ID" value="AYO18102.1"/>
    <property type="molecule type" value="Genomic_DNA"/>
</dbReference>
<reference evidence="1 2" key="1">
    <citation type="submission" date="2018-10" db="EMBL/GenBank/DDBJ databases">
        <title>Whole Genome of Vibrio owensii strain 170502, isolated from Acute Hepatopancreatic Necrosis Disease (AHPND) shrimp.</title>
        <authorList>
            <person name="Yan M."/>
            <person name="Wang X."/>
            <person name="Wang Y."/>
        </authorList>
    </citation>
    <scope>NUCLEOTIDE SEQUENCE [LARGE SCALE GENOMIC DNA]</scope>
    <source>
        <strain evidence="1 2">1700302</strain>
    </source>
</reference>
<organism evidence="1 2">
    <name type="scientific">Vibrio owensii</name>
    <dbReference type="NCBI Taxonomy" id="696485"/>
    <lineage>
        <taxon>Bacteria</taxon>
        <taxon>Pseudomonadati</taxon>
        <taxon>Pseudomonadota</taxon>
        <taxon>Gammaproteobacteria</taxon>
        <taxon>Vibrionales</taxon>
        <taxon>Vibrionaceae</taxon>
        <taxon>Vibrio</taxon>
    </lineage>
</organism>
<sequence>MALETKCPKCDSTRFEMTSKTPVHNCNHVISFIRCSECGCAITAFSERHEAILFELGKQLGVR</sequence>
<keyword evidence="2" id="KW-1185">Reference proteome</keyword>
<evidence type="ECO:0000313" key="2">
    <source>
        <dbReference type="Proteomes" id="UP000272136"/>
    </source>
</evidence>
<name>A0ABN5QDG9_9VIBR</name>
<protein>
    <submittedName>
        <fullName evidence="1">Uncharacterized protein</fullName>
    </submittedName>
</protein>
<gene>
    <name evidence="1" type="ORF">D0812_27570</name>
</gene>
<accession>A0ABN5QDG9</accession>
<evidence type="ECO:0000313" key="1">
    <source>
        <dbReference type="EMBL" id="AYO18102.1"/>
    </source>
</evidence>